<dbReference type="Proteomes" id="UP000000763">
    <property type="component" value="Chromosome 6"/>
</dbReference>
<gene>
    <name evidence="2" type="primary">P0556B08.21</name>
</gene>
<sequence length="135" mass="15066">MLLKQLKRTCTILVSSTCMKQCTITKDVKTTKNNSAMPQSPPASPPAEATSVVRPSALAARHRAGCRPALRSIRPPPRLPLPPYSLAHASNLLALEGIRLNREERKRKRWLLEDKCKGLYTIRRFLVPVGVSNQE</sequence>
<accession>Q69V54</accession>
<dbReference type="EMBL" id="AP004279">
    <property type="protein sequence ID" value="BAD35624.1"/>
    <property type="molecule type" value="Genomic_DNA"/>
</dbReference>
<name>Q69V54_ORYSJ</name>
<evidence type="ECO:0000256" key="1">
    <source>
        <dbReference type="SAM" id="MobiDB-lite"/>
    </source>
</evidence>
<reference evidence="3" key="2">
    <citation type="journal article" date="2008" name="Nucleic Acids Res.">
        <title>The rice annotation project database (RAP-DB): 2008 update.</title>
        <authorList>
            <consortium name="The rice annotation project (RAP)"/>
        </authorList>
    </citation>
    <scope>GENOME REANNOTATION</scope>
    <source>
        <strain evidence="3">cv. Nipponbare</strain>
    </source>
</reference>
<dbReference type="AlphaFoldDB" id="Q69V54"/>
<evidence type="ECO:0000313" key="2">
    <source>
        <dbReference type="EMBL" id="BAD35624.1"/>
    </source>
</evidence>
<feature type="region of interest" description="Disordered" evidence="1">
    <location>
        <begin position="31"/>
        <end position="51"/>
    </location>
</feature>
<organism evidence="2 3">
    <name type="scientific">Oryza sativa subsp. japonica</name>
    <name type="common">Rice</name>
    <dbReference type="NCBI Taxonomy" id="39947"/>
    <lineage>
        <taxon>Eukaryota</taxon>
        <taxon>Viridiplantae</taxon>
        <taxon>Streptophyta</taxon>
        <taxon>Embryophyta</taxon>
        <taxon>Tracheophyta</taxon>
        <taxon>Spermatophyta</taxon>
        <taxon>Magnoliopsida</taxon>
        <taxon>Liliopsida</taxon>
        <taxon>Poales</taxon>
        <taxon>Poaceae</taxon>
        <taxon>BOP clade</taxon>
        <taxon>Oryzoideae</taxon>
        <taxon>Oryzeae</taxon>
        <taxon>Oryzinae</taxon>
        <taxon>Oryza</taxon>
        <taxon>Oryza sativa</taxon>
    </lineage>
</organism>
<reference evidence="3" key="1">
    <citation type="journal article" date="2005" name="Nature">
        <title>The map-based sequence of the rice genome.</title>
        <authorList>
            <consortium name="International rice genome sequencing project (IRGSP)"/>
            <person name="Matsumoto T."/>
            <person name="Wu J."/>
            <person name="Kanamori H."/>
            <person name="Katayose Y."/>
            <person name="Fujisawa M."/>
            <person name="Namiki N."/>
            <person name="Mizuno H."/>
            <person name="Yamamoto K."/>
            <person name="Antonio B.A."/>
            <person name="Baba T."/>
            <person name="Sakata K."/>
            <person name="Nagamura Y."/>
            <person name="Aoki H."/>
            <person name="Arikawa K."/>
            <person name="Arita K."/>
            <person name="Bito T."/>
            <person name="Chiden Y."/>
            <person name="Fujitsuka N."/>
            <person name="Fukunaka R."/>
            <person name="Hamada M."/>
            <person name="Harada C."/>
            <person name="Hayashi A."/>
            <person name="Hijishita S."/>
            <person name="Honda M."/>
            <person name="Hosokawa S."/>
            <person name="Ichikawa Y."/>
            <person name="Idonuma A."/>
            <person name="Iijima M."/>
            <person name="Ikeda M."/>
            <person name="Ikeno M."/>
            <person name="Ito K."/>
            <person name="Ito S."/>
            <person name="Ito T."/>
            <person name="Ito Y."/>
            <person name="Ito Y."/>
            <person name="Iwabuchi A."/>
            <person name="Kamiya K."/>
            <person name="Karasawa W."/>
            <person name="Kurita K."/>
            <person name="Katagiri S."/>
            <person name="Kikuta A."/>
            <person name="Kobayashi H."/>
            <person name="Kobayashi N."/>
            <person name="Machita K."/>
            <person name="Maehara T."/>
            <person name="Masukawa M."/>
            <person name="Mizubayashi T."/>
            <person name="Mukai Y."/>
            <person name="Nagasaki H."/>
            <person name="Nagata Y."/>
            <person name="Naito S."/>
            <person name="Nakashima M."/>
            <person name="Nakama Y."/>
            <person name="Nakamichi Y."/>
            <person name="Nakamura M."/>
            <person name="Meguro A."/>
            <person name="Negishi M."/>
            <person name="Ohta I."/>
            <person name="Ohta T."/>
            <person name="Okamoto M."/>
            <person name="Ono N."/>
            <person name="Saji S."/>
            <person name="Sakaguchi M."/>
            <person name="Sakai K."/>
            <person name="Shibata M."/>
            <person name="Shimokawa T."/>
            <person name="Song J."/>
            <person name="Takazaki Y."/>
            <person name="Terasawa K."/>
            <person name="Tsugane M."/>
            <person name="Tsuji K."/>
            <person name="Ueda S."/>
            <person name="Waki K."/>
            <person name="Yamagata H."/>
            <person name="Yamamoto M."/>
            <person name="Yamamoto S."/>
            <person name="Yamane H."/>
            <person name="Yoshiki S."/>
            <person name="Yoshihara R."/>
            <person name="Yukawa K."/>
            <person name="Zhong H."/>
            <person name="Yano M."/>
            <person name="Yuan Q."/>
            <person name="Ouyang S."/>
            <person name="Liu J."/>
            <person name="Jones K.M."/>
            <person name="Gansberger K."/>
            <person name="Moffat K."/>
            <person name="Hill J."/>
            <person name="Bera J."/>
            <person name="Fadrosh D."/>
            <person name="Jin S."/>
            <person name="Johri S."/>
            <person name="Kim M."/>
            <person name="Overton L."/>
            <person name="Reardon M."/>
            <person name="Tsitrin T."/>
            <person name="Vuong H."/>
            <person name="Weaver B."/>
            <person name="Ciecko A."/>
            <person name="Tallon L."/>
            <person name="Jackson J."/>
            <person name="Pai G."/>
            <person name="Aken S.V."/>
            <person name="Utterback T."/>
            <person name="Reidmuller S."/>
            <person name="Feldblyum T."/>
            <person name="Hsiao J."/>
            <person name="Zismann V."/>
            <person name="Iobst S."/>
            <person name="de Vazeille A.R."/>
            <person name="Buell C.R."/>
            <person name="Ying K."/>
            <person name="Li Y."/>
            <person name="Lu T."/>
            <person name="Huang Y."/>
            <person name="Zhao Q."/>
            <person name="Feng Q."/>
            <person name="Zhang L."/>
            <person name="Zhu J."/>
            <person name="Weng Q."/>
            <person name="Mu J."/>
            <person name="Lu Y."/>
            <person name="Fan D."/>
            <person name="Liu Y."/>
            <person name="Guan J."/>
            <person name="Zhang Y."/>
            <person name="Yu S."/>
            <person name="Liu X."/>
            <person name="Zhang Y."/>
            <person name="Hong G."/>
            <person name="Han B."/>
            <person name="Choisne N."/>
            <person name="Demange N."/>
            <person name="Orjeda G."/>
            <person name="Samain S."/>
            <person name="Cattolico L."/>
            <person name="Pelletier E."/>
            <person name="Couloux A."/>
            <person name="Segurens B."/>
            <person name="Wincker P."/>
            <person name="D'Hont A."/>
            <person name="Scarpelli C."/>
            <person name="Weissenbach J."/>
            <person name="Salanoubat M."/>
            <person name="Quetier F."/>
            <person name="Yu Y."/>
            <person name="Kim H.R."/>
            <person name="Rambo T."/>
            <person name="Currie J."/>
            <person name="Collura K."/>
            <person name="Luo M."/>
            <person name="Yang T."/>
            <person name="Ammiraju J.S.S."/>
            <person name="Engler F."/>
            <person name="Soderlund C."/>
            <person name="Wing R.A."/>
            <person name="Palmer L.E."/>
            <person name="de la Bastide M."/>
            <person name="Spiegel L."/>
            <person name="Nascimento L."/>
            <person name="Zutavern T."/>
            <person name="O'Shaughnessy A."/>
            <person name="Dike S."/>
            <person name="Dedhia N."/>
            <person name="Preston R."/>
            <person name="Balija V."/>
            <person name="McCombie W.R."/>
            <person name="Chow T."/>
            <person name="Chen H."/>
            <person name="Chung M."/>
            <person name="Chen C."/>
            <person name="Shaw J."/>
            <person name="Wu H."/>
            <person name="Hsiao K."/>
            <person name="Chao Y."/>
            <person name="Chu M."/>
            <person name="Cheng C."/>
            <person name="Hour A."/>
            <person name="Lee P."/>
            <person name="Lin S."/>
            <person name="Lin Y."/>
            <person name="Liou J."/>
            <person name="Liu S."/>
            <person name="Hsing Y."/>
            <person name="Raghuvanshi S."/>
            <person name="Mohanty A."/>
            <person name="Bharti A.K."/>
            <person name="Gaur A."/>
            <person name="Gupta V."/>
            <person name="Kumar D."/>
            <person name="Ravi V."/>
            <person name="Vij S."/>
            <person name="Kapur A."/>
            <person name="Khurana P."/>
            <person name="Khurana P."/>
            <person name="Khurana J.P."/>
            <person name="Tyagi A.K."/>
            <person name="Gaikwad K."/>
            <person name="Singh A."/>
            <person name="Dalal V."/>
            <person name="Srivastava S."/>
            <person name="Dixit A."/>
            <person name="Pal A.K."/>
            <person name="Ghazi I.A."/>
            <person name="Yadav M."/>
            <person name="Pandit A."/>
            <person name="Bhargava A."/>
            <person name="Sureshbabu K."/>
            <person name="Batra K."/>
            <person name="Sharma T.R."/>
            <person name="Mohapatra T."/>
            <person name="Singh N.K."/>
            <person name="Messing J."/>
            <person name="Nelson A.B."/>
            <person name="Fuks G."/>
            <person name="Kavchok S."/>
            <person name="Keizer G."/>
            <person name="Linton E."/>
            <person name="Llaca V."/>
            <person name="Song R."/>
            <person name="Tanyolac B."/>
            <person name="Young S."/>
            <person name="Ho-Il K."/>
            <person name="Hahn J.H."/>
            <person name="Sangsakoo G."/>
            <person name="Vanavichit A."/>
            <person name="de Mattos Luiz.A.T."/>
            <person name="Zimmer P.D."/>
            <person name="Malone G."/>
            <person name="Dellagostin O."/>
            <person name="de Oliveira A.C."/>
            <person name="Bevan M."/>
            <person name="Bancroft I."/>
            <person name="Minx P."/>
            <person name="Cordum H."/>
            <person name="Wilson R."/>
            <person name="Cheng Z."/>
            <person name="Jin W."/>
            <person name="Jiang J."/>
            <person name="Leong S.A."/>
            <person name="Iwama H."/>
            <person name="Gojobori T."/>
            <person name="Itoh T."/>
            <person name="Niimura Y."/>
            <person name="Fujii Y."/>
            <person name="Habara T."/>
            <person name="Sakai H."/>
            <person name="Sato Y."/>
            <person name="Wilson G."/>
            <person name="Kumar K."/>
            <person name="McCouch S."/>
            <person name="Juretic N."/>
            <person name="Hoen D."/>
            <person name="Wright S."/>
            <person name="Bruskiewich R."/>
            <person name="Bureau T."/>
            <person name="Miyao A."/>
            <person name="Hirochika H."/>
            <person name="Nishikawa T."/>
            <person name="Kadowaki K."/>
            <person name="Sugiura M."/>
            <person name="Burr B."/>
            <person name="Sasaki T."/>
        </authorList>
    </citation>
    <scope>NUCLEOTIDE SEQUENCE [LARGE SCALE GENOMIC DNA]</scope>
    <source>
        <strain evidence="3">cv. Nipponbare</strain>
    </source>
</reference>
<protein>
    <submittedName>
        <fullName evidence="2">Uncharacterized protein</fullName>
    </submittedName>
</protein>
<proteinExistence type="predicted"/>
<evidence type="ECO:0000313" key="3">
    <source>
        <dbReference type="Proteomes" id="UP000000763"/>
    </source>
</evidence>